<dbReference type="Pfam" id="PF00814">
    <property type="entry name" value="TsaD"/>
    <property type="match status" value="1"/>
</dbReference>
<reference evidence="2 3" key="1">
    <citation type="submission" date="2016-11" db="EMBL/GenBank/DDBJ databases">
        <authorList>
            <person name="Varghese N."/>
            <person name="Submissions S."/>
        </authorList>
    </citation>
    <scope>NUCLEOTIDE SEQUENCE [LARGE SCALE GENOMIC DNA]</scope>
    <source>
        <strain evidence="2 3">DSM 20664</strain>
    </source>
</reference>
<name>A0ABY1JB82_9BACT</name>
<dbReference type="CDD" id="cd24032">
    <property type="entry name" value="ASKHA_NBD_TsaB"/>
    <property type="match status" value="1"/>
</dbReference>
<dbReference type="RefSeq" id="WP_014806601.1">
    <property type="nucleotide sequence ID" value="NZ_DAONBL010000002.1"/>
</dbReference>
<proteinExistence type="predicted"/>
<evidence type="ECO:0000313" key="2">
    <source>
        <dbReference type="EMBL" id="SIN63390.1"/>
    </source>
</evidence>
<feature type="domain" description="Gcp-like" evidence="1">
    <location>
        <begin position="44"/>
        <end position="138"/>
    </location>
</feature>
<dbReference type="Proteomes" id="UP000185093">
    <property type="component" value="Unassembled WGS sequence"/>
</dbReference>
<dbReference type="PANTHER" id="PTHR11735:SF11">
    <property type="entry name" value="TRNA THREONYLCARBAMOYLADENOSINE BIOSYNTHESIS PROTEIN TSAB"/>
    <property type="match status" value="1"/>
</dbReference>
<dbReference type="InterPro" id="IPR022496">
    <property type="entry name" value="T6A_TsaB"/>
</dbReference>
<dbReference type="InterPro" id="IPR000905">
    <property type="entry name" value="Gcp-like_dom"/>
</dbReference>
<dbReference type="Gene3D" id="3.30.420.40">
    <property type="match status" value="2"/>
</dbReference>
<dbReference type="NCBIfam" id="TIGR03725">
    <property type="entry name" value="T6A_YeaZ"/>
    <property type="match status" value="1"/>
</dbReference>
<evidence type="ECO:0000313" key="3">
    <source>
        <dbReference type="Proteomes" id="UP000185093"/>
    </source>
</evidence>
<dbReference type="PANTHER" id="PTHR11735">
    <property type="entry name" value="TRNA N6-ADENOSINE THREONYLCARBAMOYLTRANSFERASE"/>
    <property type="match status" value="1"/>
</dbReference>
<keyword evidence="3" id="KW-1185">Reference proteome</keyword>
<dbReference type="InterPro" id="IPR043129">
    <property type="entry name" value="ATPase_NBD"/>
</dbReference>
<gene>
    <name evidence="2" type="ORF">SAMN05444368_0386</name>
</gene>
<sequence length="226" mass="24748">MGCLESTDCLILGIDCSTRYTAVGCAKGDLMVGEMSFDIGRYQSALLPNLVENLLSFGGFTLTDVDAVAVTIGPGYFTGVRVGLSYALALAFALEVPIVPIISLNALAYELVYARNAVVIPVIWARGHEYYASILESNGEGFIELKSPGVYDEKTILSFANNYVKESRQVFVAGDDINRFQMKPEGVHLFSRGVRGGNVAKLGFRLRKEAKSPLEIRALYIREPYK</sequence>
<dbReference type="EMBL" id="FSQZ01000001">
    <property type="protein sequence ID" value="SIN63390.1"/>
    <property type="molecule type" value="Genomic_DNA"/>
</dbReference>
<comment type="caution">
    <text evidence="2">The sequence shown here is derived from an EMBL/GenBank/DDBJ whole genome shotgun (WGS) entry which is preliminary data.</text>
</comment>
<protein>
    <submittedName>
        <fullName evidence="2">tRNA threonylcarbamoyladenosine biosynthesis protein TsaB</fullName>
    </submittedName>
</protein>
<dbReference type="SUPFAM" id="SSF53067">
    <property type="entry name" value="Actin-like ATPase domain"/>
    <property type="match status" value="1"/>
</dbReference>
<evidence type="ECO:0000259" key="1">
    <source>
        <dbReference type="Pfam" id="PF00814"/>
    </source>
</evidence>
<organism evidence="2 3">
    <name type="scientific">Acetomicrobium flavidum</name>
    <dbReference type="NCBI Taxonomy" id="49896"/>
    <lineage>
        <taxon>Bacteria</taxon>
        <taxon>Thermotogati</taxon>
        <taxon>Synergistota</taxon>
        <taxon>Synergistia</taxon>
        <taxon>Synergistales</taxon>
        <taxon>Acetomicrobiaceae</taxon>
        <taxon>Acetomicrobium</taxon>
    </lineage>
</organism>
<accession>A0ABY1JB82</accession>